<organism evidence="11 12">
    <name type="scientific">Sphenodon punctatus</name>
    <name type="common">Tuatara</name>
    <name type="synonym">Hatteria punctata</name>
    <dbReference type="NCBI Taxonomy" id="8508"/>
    <lineage>
        <taxon>Eukaryota</taxon>
        <taxon>Metazoa</taxon>
        <taxon>Chordata</taxon>
        <taxon>Craniata</taxon>
        <taxon>Vertebrata</taxon>
        <taxon>Euteleostomi</taxon>
        <taxon>Lepidosauria</taxon>
        <taxon>Sphenodontia</taxon>
        <taxon>Sphenodontidae</taxon>
        <taxon>Sphenodon</taxon>
    </lineage>
</organism>
<dbReference type="PANTHER" id="PTHR47228">
    <property type="entry name" value="SPERMATOGENESIS-ASSOCIATED PROTEIN 16"/>
    <property type="match status" value="1"/>
</dbReference>
<dbReference type="InterPro" id="IPR029161">
    <property type="entry name" value="SPATA16"/>
</dbReference>
<dbReference type="Ensembl" id="ENSSPUT00000018624.1">
    <property type="protein sequence ID" value="ENSSPUP00000017495.1"/>
    <property type="gene ID" value="ENSSPUG00000013504.1"/>
</dbReference>
<proteinExistence type="inferred from homology"/>
<accession>A0A8D0H934</accession>
<keyword evidence="12" id="KW-1185">Reference proteome</keyword>
<dbReference type="Pfam" id="PF15015">
    <property type="entry name" value="NYD-SP12_N"/>
    <property type="match status" value="1"/>
</dbReference>
<comment type="subcellular location">
    <subcellularLocation>
        <location evidence="1">Cytoplasmic vesicle</location>
        <location evidence="1">Secretory vesicle</location>
        <location evidence="1">Acrosome</location>
    </subcellularLocation>
    <subcellularLocation>
        <location evidence="2">Golgi apparatus</location>
    </subcellularLocation>
</comment>
<evidence type="ECO:0000256" key="2">
    <source>
        <dbReference type="ARBA" id="ARBA00004555"/>
    </source>
</evidence>
<feature type="region of interest" description="Disordered" evidence="10">
    <location>
        <begin position="61"/>
        <end position="96"/>
    </location>
</feature>
<evidence type="ECO:0000256" key="9">
    <source>
        <dbReference type="ARBA" id="ARBA00071336"/>
    </source>
</evidence>
<gene>
    <name evidence="11" type="primary">SPATA16</name>
</gene>
<keyword evidence="6" id="KW-0333">Golgi apparatus</keyword>
<evidence type="ECO:0000256" key="7">
    <source>
        <dbReference type="ARBA" id="ARBA00023329"/>
    </source>
</evidence>
<name>A0A8D0H934_SPHPU</name>
<dbReference type="AlphaFoldDB" id="A0A8D0H934"/>
<dbReference type="OMA" id="LIRLYWQ"/>
<keyword evidence="7" id="KW-0968">Cytoplasmic vesicle</keyword>
<comment type="similarity">
    <text evidence="8">Belongs to the SPATA16 family.</text>
</comment>
<dbReference type="GeneTree" id="ENSGT00390000015332"/>
<sequence length="570" mass="65228">MESASNTSSESITNKMCQHKGASKELVVTTNQLNFIPEALQEVKNASGGIPGARVMEKVKTAKSIKEKQSNDLDRSGFKRKSESEERTAAKKEARMLEPDSPLVTMPLPHIPLKNLMDVEIKLVYIDEENVTYEFVESLLSTSTQSSCRDAETRESLSAPNFSFMPQIDKQIDKWLQVALKDASTCYRQKKYAVAAGQFRTALELCSKGAALGKPFEVSSDDISSIASFIETKLVICYLRMRKPDLALNHSHRSIILNPSYFRNHLRQAAVFRSLERYSEAARSAMIADFMYWLSGGSEQHISKLIKLYWQAMIEEAITRTESFSVMYTPFAIKVKAEKIERMKETFTKKHPDYVEFIYTDPHEFHVLPQTADWSSLCPQQYVLTLGFKNKEIGKFLEKMSSRKLPMFSEHKALFSPLTKEEAIRLLETIGKRILPITDFIRGTKLTESFCACSGVIEKLQYASLLSRLQRVKEQSQVINQAMAELATIPYLQDINQQDAELLQSLMADAMDTLEGRRSDKERVWNKIQKVGIIEDFLYQLEDSFLKNKKLRTARRQKMKMKKLQSEQQC</sequence>
<feature type="compositionally biased region" description="Polar residues" evidence="10">
    <location>
        <begin position="1"/>
        <end position="16"/>
    </location>
</feature>
<evidence type="ECO:0000256" key="10">
    <source>
        <dbReference type="SAM" id="MobiDB-lite"/>
    </source>
</evidence>
<evidence type="ECO:0000256" key="1">
    <source>
        <dbReference type="ARBA" id="ARBA00004218"/>
    </source>
</evidence>
<evidence type="ECO:0000256" key="4">
    <source>
        <dbReference type="ARBA" id="ARBA00022782"/>
    </source>
</evidence>
<evidence type="ECO:0000256" key="5">
    <source>
        <dbReference type="ARBA" id="ARBA00022871"/>
    </source>
</evidence>
<evidence type="ECO:0000313" key="11">
    <source>
        <dbReference type="Ensembl" id="ENSSPUP00000017495.1"/>
    </source>
</evidence>
<reference evidence="11" key="2">
    <citation type="submission" date="2025-09" db="UniProtKB">
        <authorList>
            <consortium name="Ensembl"/>
        </authorList>
    </citation>
    <scope>IDENTIFICATION</scope>
</reference>
<feature type="region of interest" description="Disordered" evidence="10">
    <location>
        <begin position="1"/>
        <end position="20"/>
    </location>
</feature>
<dbReference type="GO" id="GO:0001669">
    <property type="term" value="C:acrosomal vesicle"/>
    <property type="evidence" value="ECO:0007669"/>
    <property type="project" value="UniProtKB-SubCell"/>
</dbReference>
<keyword evidence="4" id="KW-0221">Differentiation</keyword>
<dbReference type="FunFam" id="1.25.40.10:FF:000281">
    <property type="entry name" value="Spermatogenesis associated 16"/>
    <property type="match status" value="1"/>
</dbReference>
<keyword evidence="5" id="KW-0744">Spermatogenesis</keyword>
<dbReference type="GO" id="GO:0007286">
    <property type="term" value="P:spermatid development"/>
    <property type="evidence" value="ECO:0007669"/>
    <property type="project" value="Ensembl"/>
</dbReference>
<evidence type="ECO:0000256" key="6">
    <source>
        <dbReference type="ARBA" id="ARBA00023034"/>
    </source>
</evidence>
<keyword evidence="3" id="KW-0217">Developmental protein</keyword>
<dbReference type="InterPro" id="IPR011990">
    <property type="entry name" value="TPR-like_helical_dom_sf"/>
</dbReference>
<dbReference type="Proteomes" id="UP000694392">
    <property type="component" value="Unplaced"/>
</dbReference>
<dbReference type="GO" id="GO:0005794">
    <property type="term" value="C:Golgi apparatus"/>
    <property type="evidence" value="ECO:0007669"/>
    <property type="project" value="UniProtKB-SubCell"/>
</dbReference>
<evidence type="ECO:0000256" key="8">
    <source>
        <dbReference type="ARBA" id="ARBA00061195"/>
    </source>
</evidence>
<reference evidence="11" key="1">
    <citation type="submission" date="2025-08" db="UniProtKB">
        <authorList>
            <consortium name="Ensembl"/>
        </authorList>
    </citation>
    <scope>IDENTIFICATION</scope>
</reference>
<evidence type="ECO:0000313" key="12">
    <source>
        <dbReference type="Proteomes" id="UP000694392"/>
    </source>
</evidence>
<dbReference type="SUPFAM" id="SSF48452">
    <property type="entry name" value="TPR-like"/>
    <property type="match status" value="1"/>
</dbReference>
<dbReference type="PANTHER" id="PTHR47228:SF1">
    <property type="entry name" value="SPERMATOGENESIS-ASSOCIATED PROTEIN 16"/>
    <property type="match status" value="1"/>
</dbReference>
<dbReference type="Gene3D" id="1.25.40.10">
    <property type="entry name" value="Tetratricopeptide repeat domain"/>
    <property type="match status" value="1"/>
</dbReference>
<protein>
    <recommendedName>
        <fullName evidence="9">Spermatogenesis-associated protein 16</fullName>
    </recommendedName>
</protein>
<evidence type="ECO:0000256" key="3">
    <source>
        <dbReference type="ARBA" id="ARBA00022473"/>
    </source>
</evidence>